<gene>
    <name evidence="2" type="ORF">FHR23_000308</name>
</gene>
<organism evidence="2 3">
    <name type="scientific">Stakelama sediminis</name>
    <dbReference type="NCBI Taxonomy" id="463200"/>
    <lineage>
        <taxon>Bacteria</taxon>
        <taxon>Pseudomonadati</taxon>
        <taxon>Pseudomonadota</taxon>
        <taxon>Alphaproteobacteria</taxon>
        <taxon>Sphingomonadales</taxon>
        <taxon>Sphingomonadaceae</taxon>
        <taxon>Stakelama</taxon>
    </lineage>
</organism>
<feature type="domain" description="Carboxymuconolactone decarboxylase-like" evidence="1">
    <location>
        <begin position="19"/>
        <end position="99"/>
    </location>
</feature>
<dbReference type="RefSeq" id="WP_184001176.1">
    <property type="nucleotide sequence ID" value="NZ_BAABIF010000004.1"/>
</dbReference>
<dbReference type="PANTHER" id="PTHR34846">
    <property type="entry name" value="4-CARBOXYMUCONOLACTONE DECARBOXYLASE FAMILY PROTEIN (AFU_ORTHOLOGUE AFUA_6G11590)"/>
    <property type="match status" value="1"/>
</dbReference>
<evidence type="ECO:0000313" key="2">
    <source>
        <dbReference type="EMBL" id="MBB5717401.1"/>
    </source>
</evidence>
<evidence type="ECO:0000313" key="3">
    <source>
        <dbReference type="Proteomes" id="UP000554342"/>
    </source>
</evidence>
<dbReference type="Proteomes" id="UP000554342">
    <property type="component" value="Unassembled WGS sequence"/>
</dbReference>
<dbReference type="InterPro" id="IPR004675">
    <property type="entry name" value="AhpD_core"/>
</dbReference>
<protein>
    <submittedName>
        <fullName evidence="2">AhpD family alkylhydroperoxidase</fullName>
    </submittedName>
</protein>
<dbReference type="Gene3D" id="1.20.1290.10">
    <property type="entry name" value="AhpD-like"/>
    <property type="match status" value="1"/>
</dbReference>
<dbReference type="EMBL" id="JACIJI010000001">
    <property type="protein sequence ID" value="MBB5717401.1"/>
    <property type="molecule type" value="Genomic_DNA"/>
</dbReference>
<dbReference type="NCBIfam" id="TIGR00778">
    <property type="entry name" value="ahpD_dom"/>
    <property type="match status" value="1"/>
</dbReference>
<evidence type="ECO:0000259" key="1">
    <source>
        <dbReference type="Pfam" id="PF02627"/>
    </source>
</evidence>
<dbReference type="InterPro" id="IPR029032">
    <property type="entry name" value="AhpD-like"/>
</dbReference>
<dbReference type="GO" id="GO:0051920">
    <property type="term" value="F:peroxiredoxin activity"/>
    <property type="evidence" value="ECO:0007669"/>
    <property type="project" value="InterPro"/>
</dbReference>
<keyword evidence="2" id="KW-0560">Oxidoreductase</keyword>
<dbReference type="InterPro" id="IPR003779">
    <property type="entry name" value="CMD-like"/>
</dbReference>
<sequence>MSGAPAALSYDQFRKEYREAQDALVSLGKFVDGRGLEKELTELVKLRISQINGCVFCVQLHLNIARKIGVDTARLDRIAAWQDAEIFTEREMAALAWAEHLTMNVRASLPEQVRTGLHRHFSEEETRLLAITVGTINAWNRIAKGLRFAPPTAA</sequence>
<dbReference type="PANTHER" id="PTHR34846:SF5">
    <property type="entry name" value="CARBOXYMUCONOLACTONE DECARBOXYLASE-LIKE DOMAIN-CONTAINING PROTEIN"/>
    <property type="match status" value="1"/>
</dbReference>
<comment type="caution">
    <text evidence="2">The sequence shown here is derived from an EMBL/GenBank/DDBJ whole genome shotgun (WGS) entry which is preliminary data.</text>
</comment>
<dbReference type="AlphaFoldDB" id="A0A840YUQ5"/>
<accession>A0A840YUQ5</accession>
<keyword evidence="3" id="KW-1185">Reference proteome</keyword>
<proteinExistence type="predicted"/>
<reference evidence="2 3" key="1">
    <citation type="submission" date="2020-08" db="EMBL/GenBank/DDBJ databases">
        <title>Genomic Encyclopedia of Type Strains, Phase IV (KMG-IV): sequencing the most valuable type-strain genomes for metagenomic binning, comparative biology and taxonomic classification.</title>
        <authorList>
            <person name="Goeker M."/>
        </authorList>
    </citation>
    <scope>NUCLEOTIDE SEQUENCE [LARGE SCALE GENOMIC DNA]</scope>
    <source>
        <strain evidence="2 3">DSM 27203</strain>
    </source>
</reference>
<dbReference type="SUPFAM" id="SSF69118">
    <property type="entry name" value="AhpD-like"/>
    <property type="match status" value="1"/>
</dbReference>
<dbReference type="Pfam" id="PF02627">
    <property type="entry name" value="CMD"/>
    <property type="match status" value="1"/>
</dbReference>
<name>A0A840YUQ5_9SPHN</name>
<keyword evidence="2" id="KW-0575">Peroxidase</keyword>